<reference evidence="11 12" key="1">
    <citation type="journal article" date="2018" name="Sci. Rep.">
        <title>Genomic signatures of local adaptation to the degree of environmental predictability in rotifers.</title>
        <authorList>
            <person name="Franch-Gras L."/>
            <person name="Hahn C."/>
            <person name="Garcia-Roger E.M."/>
            <person name="Carmona M.J."/>
            <person name="Serra M."/>
            <person name="Gomez A."/>
        </authorList>
    </citation>
    <scope>NUCLEOTIDE SEQUENCE [LARGE SCALE GENOMIC DNA]</scope>
    <source>
        <strain evidence="11">HYR1</strain>
    </source>
</reference>
<dbReference type="OrthoDB" id="21463at2759"/>
<protein>
    <recommendedName>
        <fullName evidence="9">Small ribosomal subunit protein mS40</fullName>
    </recommendedName>
    <alternativeName>
        <fullName evidence="8">28S ribosomal protein S18-2, mitochondrial</fullName>
    </alternativeName>
    <alternativeName>
        <fullName evidence="10">28S ribosomal protein S18b, mitochondrial</fullName>
    </alternativeName>
</protein>
<evidence type="ECO:0000256" key="9">
    <source>
        <dbReference type="ARBA" id="ARBA00035130"/>
    </source>
</evidence>
<comment type="similarity">
    <text evidence="2">Belongs to the bacterial ribosomal protein bS18 family. Mitochondrion-specific ribosomal protein mS40 subfamily.</text>
</comment>
<keyword evidence="4" id="KW-0809">Transit peptide</keyword>
<keyword evidence="5" id="KW-0689">Ribosomal protein</keyword>
<evidence type="ECO:0000313" key="12">
    <source>
        <dbReference type="Proteomes" id="UP000276133"/>
    </source>
</evidence>
<comment type="caution">
    <text evidence="11">The sequence shown here is derived from an EMBL/GenBank/DDBJ whole genome shotgun (WGS) entry which is preliminary data.</text>
</comment>
<dbReference type="EMBL" id="REGN01000969">
    <property type="protein sequence ID" value="RNA37840.1"/>
    <property type="molecule type" value="Genomic_DNA"/>
</dbReference>
<dbReference type="PANTHER" id="PTHR13329:SF2">
    <property type="entry name" value="SMALL RIBOSOMAL SUBUNIT PROTEIN MS40"/>
    <property type="match status" value="1"/>
</dbReference>
<evidence type="ECO:0000313" key="11">
    <source>
        <dbReference type="EMBL" id="RNA37840.1"/>
    </source>
</evidence>
<dbReference type="InterPro" id="IPR036870">
    <property type="entry name" value="Ribosomal_bS18_sf"/>
</dbReference>
<dbReference type="GO" id="GO:0032543">
    <property type="term" value="P:mitochondrial translation"/>
    <property type="evidence" value="ECO:0007669"/>
    <property type="project" value="InterPro"/>
</dbReference>
<name>A0A3M7SQF0_BRAPC</name>
<dbReference type="GO" id="GO:1990904">
    <property type="term" value="C:ribonucleoprotein complex"/>
    <property type="evidence" value="ECO:0007669"/>
    <property type="project" value="UniProtKB-KW"/>
</dbReference>
<dbReference type="Pfam" id="PF01084">
    <property type="entry name" value="Ribosomal_S18"/>
    <property type="match status" value="1"/>
</dbReference>
<dbReference type="AlphaFoldDB" id="A0A3M7SQF0"/>
<keyword evidence="12" id="KW-1185">Reference proteome</keyword>
<comment type="subcellular location">
    <subcellularLocation>
        <location evidence="1">Mitochondrion</location>
    </subcellularLocation>
</comment>
<dbReference type="SUPFAM" id="SSF46911">
    <property type="entry name" value="Ribosomal protein S18"/>
    <property type="match status" value="1"/>
</dbReference>
<evidence type="ECO:0000256" key="6">
    <source>
        <dbReference type="ARBA" id="ARBA00023128"/>
    </source>
</evidence>
<dbReference type="Gene3D" id="4.10.640.10">
    <property type="entry name" value="Ribosomal protein S18"/>
    <property type="match status" value="1"/>
</dbReference>
<dbReference type="GO" id="GO:0003735">
    <property type="term" value="F:structural constituent of ribosome"/>
    <property type="evidence" value="ECO:0007669"/>
    <property type="project" value="InterPro"/>
</dbReference>
<dbReference type="GO" id="GO:0005739">
    <property type="term" value="C:mitochondrion"/>
    <property type="evidence" value="ECO:0007669"/>
    <property type="project" value="UniProtKB-SubCell"/>
</dbReference>
<dbReference type="GO" id="GO:0005840">
    <property type="term" value="C:ribosome"/>
    <property type="evidence" value="ECO:0007669"/>
    <property type="project" value="UniProtKB-KW"/>
</dbReference>
<evidence type="ECO:0000256" key="7">
    <source>
        <dbReference type="ARBA" id="ARBA00023274"/>
    </source>
</evidence>
<dbReference type="STRING" id="10195.A0A3M7SQF0"/>
<evidence type="ECO:0000256" key="5">
    <source>
        <dbReference type="ARBA" id="ARBA00022980"/>
    </source>
</evidence>
<dbReference type="PANTHER" id="PTHR13329">
    <property type="entry name" value="MITOCHONDRIAL RIBOSOMAL PROTEIN S18B"/>
    <property type="match status" value="1"/>
</dbReference>
<keyword evidence="7" id="KW-0687">Ribonucleoprotein</keyword>
<dbReference type="Proteomes" id="UP000276133">
    <property type="component" value="Unassembled WGS sequence"/>
</dbReference>
<organism evidence="11 12">
    <name type="scientific">Brachionus plicatilis</name>
    <name type="common">Marine rotifer</name>
    <name type="synonym">Brachionus muelleri</name>
    <dbReference type="NCBI Taxonomy" id="10195"/>
    <lineage>
        <taxon>Eukaryota</taxon>
        <taxon>Metazoa</taxon>
        <taxon>Spiralia</taxon>
        <taxon>Gnathifera</taxon>
        <taxon>Rotifera</taxon>
        <taxon>Eurotatoria</taxon>
        <taxon>Monogononta</taxon>
        <taxon>Pseudotrocha</taxon>
        <taxon>Ploima</taxon>
        <taxon>Brachionidae</taxon>
        <taxon>Brachionus</taxon>
    </lineage>
</organism>
<evidence type="ECO:0000256" key="2">
    <source>
        <dbReference type="ARBA" id="ARBA00006136"/>
    </source>
</evidence>
<dbReference type="InterPro" id="IPR001648">
    <property type="entry name" value="Ribosomal_bS18"/>
</dbReference>
<evidence type="ECO:0000256" key="10">
    <source>
        <dbReference type="ARBA" id="ARBA00035515"/>
    </source>
</evidence>
<evidence type="ECO:0000256" key="4">
    <source>
        <dbReference type="ARBA" id="ARBA00022946"/>
    </source>
</evidence>
<keyword evidence="6" id="KW-0496">Mitochondrion</keyword>
<proteinExistence type="inferred from homology"/>
<keyword evidence="3" id="KW-0597">Phosphoprotein</keyword>
<sequence>MSALFKFSSNLYRFGNQIVRAYAAKKPPALTEAQIQFQKHTAELGFRERTSIRGTLYEFKDVETSIEYMKSEAFHKAYGDKKIWEWYIRNFKGRYPKSYTRKQCIGGGRYITGNPCPICRDPYLVVNYKNLELLKNFVSPDTGSLYPTSRTNVCRKQQENLEIAYAKACDHGLIDHPVPHRHYDYSVYYPEMRESNSEEKPSVLLGVILGANRKSINNIYDQLTEEDIILK</sequence>
<accession>A0A3M7SQF0</accession>
<gene>
    <name evidence="11" type="ORF">BpHYR1_037399</name>
</gene>
<evidence type="ECO:0000256" key="3">
    <source>
        <dbReference type="ARBA" id="ARBA00022553"/>
    </source>
</evidence>
<dbReference type="InterPro" id="IPR040054">
    <property type="entry name" value="MRPS18B"/>
</dbReference>
<evidence type="ECO:0000256" key="8">
    <source>
        <dbReference type="ARBA" id="ARBA00032055"/>
    </source>
</evidence>
<evidence type="ECO:0000256" key="1">
    <source>
        <dbReference type="ARBA" id="ARBA00004173"/>
    </source>
</evidence>